<dbReference type="OrthoDB" id="2329734at2759"/>
<name>A0A6H5I8B5_9HYME</name>
<dbReference type="EMBL" id="CADCXV010000736">
    <property type="protein sequence ID" value="CAB0034203.1"/>
    <property type="molecule type" value="Genomic_DNA"/>
</dbReference>
<evidence type="ECO:0000256" key="1">
    <source>
        <dbReference type="SAM" id="MobiDB-lite"/>
    </source>
</evidence>
<evidence type="ECO:0000313" key="2">
    <source>
        <dbReference type="EMBL" id="CAB0034203.1"/>
    </source>
</evidence>
<organism evidence="2 3">
    <name type="scientific">Trichogramma brassicae</name>
    <dbReference type="NCBI Taxonomy" id="86971"/>
    <lineage>
        <taxon>Eukaryota</taxon>
        <taxon>Metazoa</taxon>
        <taxon>Ecdysozoa</taxon>
        <taxon>Arthropoda</taxon>
        <taxon>Hexapoda</taxon>
        <taxon>Insecta</taxon>
        <taxon>Pterygota</taxon>
        <taxon>Neoptera</taxon>
        <taxon>Endopterygota</taxon>
        <taxon>Hymenoptera</taxon>
        <taxon>Apocrita</taxon>
        <taxon>Proctotrupomorpha</taxon>
        <taxon>Chalcidoidea</taxon>
        <taxon>Trichogrammatidae</taxon>
        <taxon>Trichogramma</taxon>
    </lineage>
</organism>
<feature type="compositionally biased region" description="Acidic residues" evidence="1">
    <location>
        <begin position="412"/>
        <end position="422"/>
    </location>
</feature>
<feature type="compositionally biased region" description="Basic and acidic residues" evidence="1">
    <location>
        <begin position="147"/>
        <end position="158"/>
    </location>
</feature>
<keyword evidence="3" id="KW-1185">Reference proteome</keyword>
<feature type="region of interest" description="Disordered" evidence="1">
    <location>
        <begin position="402"/>
        <end position="434"/>
    </location>
</feature>
<accession>A0A6H5I8B5</accession>
<feature type="region of interest" description="Disordered" evidence="1">
    <location>
        <begin position="116"/>
        <end position="158"/>
    </location>
</feature>
<sequence length="434" mass="49327">MESHYYRNPFQRGRFKRQTMNPYAIPYYTDGFGADMIEPEAVYSIHDPLENSEISQKVPAVESDDCDSNEASEVMDYAVSSQNPFSPTLTHEVQADIVPPKAIESEQKFFLESTQESIDAGKEKEVSNTDIATPKPSDGSERPNAAFDEHSKITESDNVKVDQIQTTEAQFVAPDAIEQSSVKIESSTAENSPEALDKSDVHATTIAVEETQKDDVFQFMTVGIKKFFDFLQNFTQVSLLSMTKKSSVRAEPIIKQEKYRPNDRKDYYRSVNSNDDTIVIVKSPSFPIKVAYDKPKVNLFQKLREKRRQVNHVPSQRFIKPTLSYQLSNPFKLFNSIEKWRHPNGYTKDNYMYQKIAKDDPIVGTKTEVVQDVLQLVKNLAINILWEVTAGQMGRAPDVVTDTLGASTSKEEAEEVDDDKELEEMKNRLQSLRS</sequence>
<proteinExistence type="predicted"/>
<evidence type="ECO:0000313" key="3">
    <source>
        <dbReference type="Proteomes" id="UP000479190"/>
    </source>
</evidence>
<protein>
    <submittedName>
        <fullName evidence="2">Uncharacterized protein</fullName>
    </submittedName>
</protein>
<gene>
    <name evidence="2" type="ORF">TBRA_LOCUS6101</name>
</gene>
<dbReference type="AlphaFoldDB" id="A0A6H5I8B5"/>
<dbReference type="Proteomes" id="UP000479190">
    <property type="component" value="Unassembled WGS sequence"/>
</dbReference>
<reference evidence="2 3" key="1">
    <citation type="submission" date="2020-02" db="EMBL/GenBank/DDBJ databases">
        <authorList>
            <person name="Ferguson B K."/>
        </authorList>
    </citation>
    <scope>NUCLEOTIDE SEQUENCE [LARGE SCALE GENOMIC DNA]</scope>
</reference>